<reference evidence="1 2" key="1">
    <citation type="submission" date="2024-09" db="EMBL/GenBank/DDBJ databases">
        <authorList>
            <person name="Sun Q."/>
            <person name="Mori K."/>
        </authorList>
    </citation>
    <scope>NUCLEOTIDE SEQUENCE [LARGE SCALE GENOMIC DNA]</scope>
    <source>
        <strain evidence="1 2">KCTC 23279</strain>
    </source>
</reference>
<sequence>MTKQEQFLFLVQTAVLANGINLAASDDTREKYRHVYSAPGVMGLMLDAIEASEKIPETMTAHTAAVEFNTYMLDNLRHQEEHASSRFAAIPRWFAK</sequence>
<organism evidence="1 2">
    <name type="scientific">Rhodopseudomonas telluris</name>
    <dbReference type="NCBI Taxonomy" id="644215"/>
    <lineage>
        <taxon>Bacteria</taxon>
        <taxon>Pseudomonadati</taxon>
        <taxon>Pseudomonadota</taxon>
        <taxon>Alphaproteobacteria</taxon>
        <taxon>Hyphomicrobiales</taxon>
        <taxon>Nitrobacteraceae</taxon>
        <taxon>Rhodopseudomonas</taxon>
    </lineage>
</organism>
<name>A0ABV6EZN2_9BRAD</name>
<dbReference type="Proteomes" id="UP001589775">
    <property type="component" value="Unassembled WGS sequence"/>
</dbReference>
<protein>
    <submittedName>
        <fullName evidence="1">Uncharacterized protein</fullName>
    </submittedName>
</protein>
<gene>
    <name evidence="1" type="ORF">ACFFJ6_24640</name>
</gene>
<keyword evidence="2" id="KW-1185">Reference proteome</keyword>
<evidence type="ECO:0000313" key="2">
    <source>
        <dbReference type="Proteomes" id="UP001589775"/>
    </source>
</evidence>
<comment type="caution">
    <text evidence="1">The sequence shown here is derived from an EMBL/GenBank/DDBJ whole genome shotgun (WGS) entry which is preliminary data.</text>
</comment>
<proteinExistence type="predicted"/>
<dbReference type="RefSeq" id="WP_378392928.1">
    <property type="nucleotide sequence ID" value="NZ_JBHLWM010000012.1"/>
</dbReference>
<dbReference type="EMBL" id="JBHLWM010000012">
    <property type="protein sequence ID" value="MFC0243694.1"/>
    <property type="molecule type" value="Genomic_DNA"/>
</dbReference>
<accession>A0ABV6EZN2</accession>
<evidence type="ECO:0000313" key="1">
    <source>
        <dbReference type="EMBL" id="MFC0243694.1"/>
    </source>
</evidence>